<evidence type="ECO:0000313" key="2">
    <source>
        <dbReference type="EMBL" id="PIR92507.1"/>
    </source>
</evidence>
<organism evidence="2 3">
    <name type="scientific">Candidatus Falkowbacteria bacterium CG10_big_fil_rev_8_21_14_0_10_44_15</name>
    <dbReference type="NCBI Taxonomy" id="1974569"/>
    <lineage>
        <taxon>Bacteria</taxon>
        <taxon>Candidatus Falkowiibacteriota</taxon>
    </lineage>
</organism>
<proteinExistence type="predicted"/>
<dbReference type="PANTHER" id="PTHR42912:SF45">
    <property type="entry name" value="23S RRNA (GUANINE(745)-N(1))-METHYLTRANSFERASE"/>
    <property type="match status" value="1"/>
</dbReference>
<gene>
    <name evidence="2" type="ORF">COU01_01475</name>
</gene>
<comment type="caution">
    <text evidence="2">The sequence shown here is derived from an EMBL/GenBank/DDBJ whole genome shotgun (WGS) entry which is preliminary data.</text>
</comment>
<dbReference type="GO" id="GO:0032259">
    <property type="term" value="P:methylation"/>
    <property type="evidence" value="ECO:0007669"/>
    <property type="project" value="UniProtKB-KW"/>
</dbReference>
<dbReference type="InterPro" id="IPR050508">
    <property type="entry name" value="Methyltransf_Superfamily"/>
</dbReference>
<dbReference type="GO" id="GO:0008757">
    <property type="term" value="F:S-adenosylmethionine-dependent methyltransferase activity"/>
    <property type="evidence" value="ECO:0007669"/>
    <property type="project" value="InterPro"/>
</dbReference>
<feature type="domain" description="Methyltransferase type 11" evidence="1">
    <location>
        <begin position="48"/>
        <end position="135"/>
    </location>
</feature>
<reference evidence="3" key="1">
    <citation type="submission" date="2017-09" db="EMBL/GenBank/DDBJ databases">
        <title>Depth-based differentiation of microbial function through sediment-hosted aquifers and enrichment of novel symbionts in the deep terrestrial subsurface.</title>
        <authorList>
            <person name="Probst A.J."/>
            <person name="Ladd B."/>
            <person name="Jarett J.K."/>
            <person name="Geller-Mcgrath D.E."/>
            <person name="Sieber C.M.K."/>
            <person name="Emerson J.B."/>
            <person name="Anantharaman K."/>
            <person name="Thomas B.C."/>
            <person name="Malmstrom R."/>
            <person name="Stieglmeier M."/>
            <person name="Klingl A."/>
            <person name="Woyke T."/>
            <person name="Ryan C.M."/>
            <person name="Banfield J.F."/>
        </authorList>
    </citation>
    <scope>NUCLEOTIDE SEQUENCE [LARGE SCALE GENOMIC DNA]</scope>
</reference>
<dbReference type="Pfam" id="PF08241">
    <property type="entry name" value="Methyltransf_11"/>
    <property type="match status" value="1"/>
</dbReference>
<accession>A0A2H0V0B3</accession>
<evidence type="ECO:0000259" key="1">
    <source>
        <dbReference type="Pfam" id="PF08241"/>
    </source>
</evidence>
<keyword evidence="2" id="KW-0489">Methyltransferase</keyword>
<dbReference type="Gene3D" id="3.40.50.150">
    <property type="entry name" value="Vaccinia Virus protein VP39"/>
    <property type="match status" value="1"/>
</dbReference>
<keyword evidence="2" id="KW-0808">Transferase</keyword>
<protein>
    <submittedName>
        <fullName evidence="2">Methyltransferase type 11</fullName>
    </submittedName>
</protein>
<name>A0A2H0V0B3_9BACT</name>
<dbReference type="Proteomes" id="UP000228510">
    <property type="component" value="Unassembled WGS sequence"/>
</dbReference>
<dbReference type="InterPro" id="IPR013216">
    <property type="entry name" value="Methyltransf_11"/>
</dbReference>
<sequence length="194" mass="22423">MINKFINFLAQRPVVLNFLRAVLENNHRGEKEVIKRELPARLSQRVFDLGCGTGTYSPLFGPEYVGIDISKIYIDYAKRHYAKNFYVMDGKKINFPSQSFDIIWVNGVFHHLDDTSALAILSEMKRLLKVGGRAVVMEDVPSKTIFSKILAPLDLGDNIRPPMDYRRLWEKYFVVQKEYPVRTGICDFQVFVLT</sequence>
<dbReference type="InterPro" id="IPR029063">
    <property type="entry name" value="SAM-dependent_MTases_sf"/>
</dbReference>
<evidence type="ECO:0000313" key="3">
    <source>
        <dbReference type="Proteomes" id="UP000228510"/>
    </source>
</evidence>
<dbReference type="PANTHER" id="PTHR42912">
    <property type="entry name" value="METHYLTRANSFERASE"/>
    <property type="match status" value="1"/>
</dbReference>
<dbReference type="SUPFAM" id="SSF53335">
    <property type="entry name" value="S-adenosyl-L-methionine-dependent methyltransferases"/>
    <property type="match status" value="1"/>
</dbReference>
<dbReference type="AlphaFoldDB" id="A0A2H0V0B3"/>
<dbReference type="EMBL" id="PFAT01000021">
    <property type="protein sequence ID" value="PIR92507.1"/>
    <property type="molecule type" value="Genomic_DNA"/>
</dbReference>
<dbReference type="CDD" id="cd02440">
    <property type="entry name" value="AdoMet_MTases"/>
    <property type="match status" value="1"/>
</dbReference>